<evidence type="ECO:0000256" key="3">
    <source>
        <dbReference type="SAM" id="MobiDB-lite"/>
    </source>
</evidence>
<dbReference type="SUPFAM" id="SSF50685">
    <property type="entry name" value="Barwin-like endoglucanases"/>
    <property type="match status" value="1"/>
</dbReference>
<evidence type="ECO:0000313" key="6">
    <source>
        <dbReference type="EMBL" id="KAE9972437.1"/>
    </source>
</evidence>
<dbReference type="InterPro" id="IPR007112">
    <property type="entry name" value="Expansin/allergen_DPBB_dom"/>
</dbReference>
<keyword evidence="4" id="KW-0732">Signal</keyword>
<feature type="chain" id="PRO_5034686199" description="alpha-galactosidase" evidence="4">
    <location>
        <begin position="21"/>
        <end position="722"/>
    </location>
</feature>
<feature type="compositionally biased region" description="Gly residues" evidence="3">
    <location>
        <begin position="78"/>
        <end position="95"/>
    </location>
</feature>
<proteinExistence type="predicted"/>
<dbReference type="PROSITE" id="PS50842">
    <property type="entry name" value="EXPANSIN_EG45"/>
    <property type="match status" value="1"/>
</dbReference>
<feature type="region of interest" description="Disordered" evidence="3">
    <location>
        <begin position="463"/>
        <end position="490"/>
    </location>
</feature>
<evidence type="ECO:0000256" key="4">
    <source>
        <dbReference type="SAM" id="SignalP"/>
    </source>
</evidence>
<dbReference type="Gene3D" id="2.40.40.10">
    <property type="entry name" value="RlpA-like domain"/>
    <property type="match status" value="1"/>
</dbReference>
<comment type="catalytic activity">
    <reaction evidence="1">
        <text>Hydrolysis of terminal, non-reducing alpha-D-galactose residues in alpha-D-galactosides, including galactose oligosaccharides, galactomannans and galactolipids.</text>
        <dbReference type="EC" id="3.2.1.22"/>
    </reaction>
</comment>
<dbReference type="Proteomes" id="UP000447873">
    <property type="component" value="Unassembled WGS sequence"/>
</dbReference>
<dbReference type="InterPro" id="IPR017853">
    <property type="entry name" value="GH"/>
</dbReference>
<dbReference type="AlphaFoldDB" id="A0A8H3UKG2"/>
<feature type="signal peptide" evidence="4">
    <location>
        <begin position="1"/>
        <end position="20"/>
    </location>
</feature>
<dbReference type="SUPFAM" id="SSF51445">
    <property type="entry name" value="(Trans)glycosidases"/>
    <property type="match status" value="1"/>
</dbReference>
<evidence type="ECO:0000256" key="2">
    <source>
        <dbReference type="ARBA" id="ARBA00012755"/>
    </source>
</evidence>
<feature type="region of interest" description="Disordered" evidence="3">
    <location>
        <begin position="567"/>
        <end position="591"/>
    </location>
</feature>
<dbReference type="PANTHER" id="PTHR35273:SF2">
    <property type="entry name" value="ALPHA-GALACTOSIDASE"/>
    <property type="match status" value="1"/>
</dbReference>
<name>A0A8H3UKG2_VENIN</name>
<dbReference type="InterPro" id="IPR004352">
    <property type="entry name" value="GH114_TIM-barrel"/>
</dbReference>
<feature type="region of interest" description="Disordered" evidence="3">
    <location>
        <begin position="55"/>
        <end position="118"/>
    </location>
</feature>
<dbReference type="EMBL" id="WNWS01000269">
    <property type="protein sequence ID" value="KAE9972437.1"/>
    <property type="molecule type" value="Genomic_DNA"/>
</dbReference>
<evidence type="ECO:0000313" key="7">
    <source>
        <dbReference type="Proteomes" id="UP000447873"/>
    </source>
</evidence>
<dbReference type="PANTHER" id="PTHR35273">
    <property type="entry name" value="ALPHA-1,4 POLYGALACTOSAMINIDASE, PUTATIVE (AFU_ORTHOLOGUE AFUA_3G07890)-RELATED"/>
    <property type="match status" value="1"/>
</dbReference>
<feature type="compositionally biased region" description="Basic and acidic residues" evidence="3">
    <location>
        <begin position="575"/>
        <end position="591"/>
    </location>
</feature>
<feature type="region of interest" description="Disordered" evidence="3">
    <location>
        <begin position="345"/>
        <end position="378"/>
    </location>
</feature>
<protein>
    <recommendedName>
        <fullName evidence="2">alpha-galactosidase</fullName>
        <ecNumber evidence="2">3.2.1.22</ecNumber>
    </recommendedName>
</protein>
<sequence length="722" mass="77801">MKRSLLIGCFGAATALAAVADSINRESNSSSKVQDAQGVAAVAAVAEAQAAAEKGPFGLPSLSDLPGFGWPGPRPSSGRGGNGDAQQAGGRGGNRGPQQASGRGGTRDPQLENNNNRRIWQPRVGQPFQIILSSSIMLQNGKNQGQKLFQLVPERVDVFDIDLWDNSAETIEKLHASGRKVICYFSAGTSEDWRADFKNIKPQDMGASLPLWKGERWLDIRQRSVWNVMQKRIELASKRGCDAIDPDNIDVYDNEKGGGFRRPLTKSDSITYVRKLAREAKRYGMSIGLKNSGDILKSVQDDIHFAVNEECAELKECDIYKDFLYPKDKNRTPKPVFHIEYVSKKAKPGTETPDTNAPKDTAAASPKEAPKPLPARDTTHGAAIKTTQAETNLESPNGVENGIADLYDIFNKLWPNAPTPFIRRMLCLGTPPTGVGSRMSTVIKEMNLGGWVMYCDGGTADTRTLLPNGQTPKKGASDGGGKPQKGKGTEARTRFDFTAAEAEFASDDSSSSSADGEDVDSSASAEERLREGEGEVGQEDADLVAAILYTPETQLSDEVWNSDVGPILEEDLEPNPEKKSRGARKDMRGPDGAESIMKLTTALIAISSFAYLGLCDPGSAAVYRPPYLPTKCFGSSGSQIPPGNLFGAVGPLLWDNGKACGRYYIIRCTSTFGAGKCTGASVKIKIIEGRLGNRASDVSLSTDAAAWVYTGAGRFYIEYELN</sequence>
<feature type="domain" description="Expansin-like EG45" evidence="5">
    <location>
        <begin position="612"/>
        <end position="722"/>
    </location>
</feature>
<dbReference type="CDD" id="cd22269">
    <property type="entry name" value="DPBB_EG45-like"/>
    <property type="match status" value="1"/>
</dbReference>
<accession>A0A8H3UKG2</accession>
<gene>
    <name evidence="6" type="ORF">EG328_004968</name>
</gene>
<evidence type="ECO:0000256" key="1">
    <source>
        <dbReference type="ARBA" id="ARBA00001255"/>
    </source>
</evidence>
<feature type="region of interest" description="Disordered" evidence="3">
    <location>
        <begin position="502"/>
        <end position="537"/>
    </location>
</feature>
<dbReference type="InterPro" id="IPR036908">
    <property type="entry name" value="RlpA-like_sf"/>
</dbReference>
<evidence type="ECO:0000259" key="5">
    <source>
        <dbReference type="PROSITE" id="PS50842"/>
    </source>
</evidence>
<feature type="compositionally biased region" description="Low complexity" evidence="3">
    <location>
        <begin position="502"/>
        <end position="514"/>
    </location>
</feature>
<dbReference type="Pfam" id="PF03537">
    <property type="entry name" value="Glyco_hydro_114"/>
    <property type="match status" value="1"/>
</dbReference>
<dbReference type="EC" id="3.2.1.22" evidence="2"/>
<dbReference type="GO" id="GO:0004557">
    <property type="term" value="F:alpha-galactosidase activity"/>
    <property type="evidence" value="ECO:0007669"/>
    <property type="project" value="UniProtKB-EC"/>
</dbReference>
<reference evidence="6 7" key="1">
    <citation type="submission" date="2018-12" db="EMBL/GenBank/DDBJ databases">
        <title>Venturia inaequalis Genome Resource.</title>
        <authorList>
            <person name="Lichtner F.J."/>
        </authorList>
    </citation>
    <scope>NUCLEOTIDE SEQUENCE [LARGE SCALE GENOMIC DNA]</scope>
    <source>
        <strain evidence="6 7">120213</strain>
    </source>
</reference>
<organism evidence="6 7">
    <name type="scientific">Venturia inaequalis</name>
    <name type="common">Apple scab fungus</name>
    <dbReference type="NCBI Taxonomy" id="5025"/>
    <lineage>
        <taxon>Eukaryota</taxon>
        <taxon>Fungi</taxon>
        <taxon>Dikarya</taxon>
        <taxon>Ascomycota</taxon>
        <taxon>Pezizomycotina</taxon>
        <taxon>Dothideomycetes</taxon>
        <taxon>Pleosporomycetidae</taxon>
        <taxon>Venturiales</taxon>
        <taxon>Venturiaceae</taxon>
        <taxon>Venturia</taxon>
    </lineage>
</organism>
<dbReference type="Gene3D" id="3.20.20.70">
    <property type="entry name" value="Aldolase class I"/>
    <property type="match status" value="1"/>
</dbReference>
<dbReference type="InterPro" id="IPR013785">
    <property type="entry name" value="Aldolase_TIM"/>
</dbReference>
<comment type="caution">
    <text evidence="6">The sequence shown here is derived from an EMBL/GenBank/DDBJ whole genome shotgun (WGS) entry which is preliminary data.</text>
</comment>